<dbReference type="GeneID" id="25364581"/>
<dbReference type="PANTHER" id="PTHR32305">
    <property type="match status" value="1"/>
</dbReference>
<dbReference type="NCBIfam" id="TIGR03696">
    <property type="entry name" value="Rhs_assc_core"/>
    <property type="match status" value="1"/>
</dbReference>
<organism evidence="1 2">
    <name type="scientific">Aureobasidium subglaciale (strain EXF-2481)</name>
    <name type="common">Aureobasidium pullulans var. subglaciale</name>
    <dbReference type="NCBI Taxonomy" id="1043005"/>
    <lineage>
        <taxon>Eukaryota</taxon>
        <taxon>Fungi</taxon>
        <taxon>Dikarya</taxon>
        <taxon>Ascomycota</taxon>
        <taxon>Pezizomycotina</taxon>
        <taxon>Dothideomycetes</taxon>
        <taxon>Dothideomycetidae</taxon>
        <taxon>Dothideales</taxon>
        <taxon>Saccotheciaceae</taxon>
        <taxon>Aureobasidium</taxon>
    </lineage>
</organism>
<dbReference type="InterPro" id="IPR031325">
    <property type="entry name" value="RHS_repeat"/>
</dbReference>
<sequence>MIESTGDYLGSQAYSHVTGGSEGINRNTGSVEFSQVLLDLRGVLGTIGLTISLRYSYGVSGRFGLPRNWSFNIPHIIDGQSFTSQGKTFLIDNDWADTTGYQSGLKYVNNHGMSFMAQIPSEKLPSGKDGEYTWRFRQTDGSVQYFDAAGNILEHDDVFGNFIYYSYVNNTSFLEYIQDSFGQKITFNYQAGESITITAPDGGLSIIEIANENVARSTDPAGLITAFGYTNTPSQGLLSRIEYPSCLVSEFTYGRISYLTADGGTDFVPVVTNHYHRDSAGTELTQTTYQFGSGTNGGTFTGYNLGIRFGSQQDALIESDSYRYRYDTLVQNVDSSGRILSATQIFFNQLHLPAEEYHYSVPHGAELVHSYKTTYTYDIDPDVHARNINYASPTQTQQFNFDGNSYVALRSETCAYDEYGCLLSHVESAFDVTTGREIKQKTSSKTYVQVSWGGQMIQSELLIDEVSGSQRLLTYTLTEDEKQVRSTVIEFKALSEPNFLPWKTKTQEFDKCGRALNEKISWSQGVPFPAGTIVNYDMSLTYEFDLGTGLYTVIITDPQGNASKQTYDMRIRSGPLVQKTLPLGQSENFTYDMIGRASTYTDPSNCSSSMTYIVGSGGNSASTTASSGYKSQQIFDVLGRQIQLLDNGGSAQISNKTNIRTLSTTAWDPLSRKQSETDTIGSKVTFDAYDAFNRLLSTTDAIGNVTTHSYDDHNLTSEYAMNGDRRGLTQFDAYGRAIRIEQFPDSDDLTTTYSLVTTHMYDGLGNICTSVLTKQPNESSSPSITLQTTSVAFDVENAIIEKTVVTKSDLGDHTYDTVTRCLQYDIFGQIYRQNKTVTYSDGRVFNHEGCISRYDSCNQLASHTNGLGQTERYTYDANGNMSSLTRYDGTIVSYNHDSLGRVVHVRYGAEDIEQRYLANGRLSEVSTGAGTVRHIYNLDGSASAVTYADGSSQTYSLSQCGQVAQSKDAIGTKQDVIYDTYGHVLTRTLGIDIVSYEYGSANHTQGQLVSLDISGGQQHLRRVLSYNGFGRVNRVTVTSNQSEDVLLDSIYLYNSQGKLYKVEQSSQTWPEKPELNYQRTFLYDGLSQLRQDSIVYSNTNVTTLTEFVYDGNSNLITTILNGAVENMSYNAIDQRNDPGFTYDANGRLTADDKGRKYTYGEQDQLLSVDVGEANTNFSYHPNGALSLHHSGVDQTNIWYDTGAANATRSAARVENAKSYLLDPGHRLISVKKTNQDTAYYVDSQGSIVVETGVGGSNSTIYGVYGQEQSSATTEAYNFGYRQEFTDKASGLVYLRSRYYQPDYAAFITMDSVHKENRYAFCLGDPINLYDGTGHIEWIPLIVDIAVTVVVATACAPAAGAVGAALFGADTIGASITASVLSKATGYVTGGYVGRKMQHEHYSGQKFAIDAFSGALAGVVAASSAAGLLDGARNRAVERGLSAVDAAAFAEKSSSFAGKVLGVTAGMTSLSTLNHAAESGTALTSVTGSRSASTRGLQYTGAYDGIFANITPGVSLEPRSFGGPTDSDRARGLDLDLDWRMLNLVGPQDEYDLSASKDYKDQKRTGQLHVNLNQATNADTASSSSVGNSLHIETRYLQNGEIVTNVRPLKCRLFAQQQYLQSSGFGRSDPRVNACFGGLSNGQDIANALGKRVWATYATR</sequence>
<dbReference type="Proteomes" id="UP000030641">
    <property type="component" value="Unassembled WGS sequence"/>
</dbReference>
<dbReference type="InterPro" id="IPR006530">
    <property type="entry name" value="YD"/>
</dbReference>
<dbReference type="InterPro" id="IPR022385">
    <property type="entry name" value="Rhs_assc_core"/>
</dbReference>
<dbReference type="HOGENOM" id="CLU_246674_0_0_1"/>
<protein>
    <submittedName>
        <fullName evidence="1">Uncharacterized protein</fullName>
    </submittedName>
</protein>
<dbReference type="Gene3D" id="2.180.10.10">
    <property type="entry name" value="RHS repeat-associated core"/>
    <property type="match status" value="3"/>
</dbReference>
<dbReference type="OrthoDB" id="442731at2759"/>
<dbReference type="PANTHER" id="PTHR32305:SF15">
    <property type="entry name" value="PROTEIN RHSA-RELATED"/>
    <property type="match status" value="1"/>
</dbReference>
<dbReference type="EMBL" id="KL584770">
    <property type="protein sequence ID" value="KEQ92509.1"/>
    <property type="molecule type" value="Genomic_DNA"/>
</dbReference>
<dbReference type="STRING" id="1043005.A0A074Y947"/>
<name>A0A074Y947_AURSE</name>
<dbReference type="RefSeq" id="XP_013340953.1">
    <property type="nucleotide sequence ID" value="XM_013485499.1"/>
</dbReference>
<dbReference type="InterPro" id="IPR050708">
    <property type="entry name" value="T6SS_VgrG/RHS"/>
</dbReference>
<proteinExistence type="predicted"/>
<reference evidence="1 2" key="1">
    <citation type="journal article" date="2014" name="BMC Genomics">
        <title>Genome sequencing of four Aureobasidium pullulans varieties: biotechnological potential, stress tolerance, and description of new species.</title>
        <authorList>
            <person name="Gostin Ar C."/>
            <person name="Ohm R.A."/>
            <person name="Kogej T."/>
            <person name="Sonjak S."/>
            <person name="Turk M."/>
            <person name="Zajc J."/>
            <person name="Zalar P."/>
            <person name="Grube M."/>
            <person name="Sun H."/>
            <person name="Han J."/>
            <person name="Sharma A."/>
            <person name="Chiniquy J."/>
            <person name="Ngan C.Y."/>
            <person name="Lipzen A."/>
            <person name="Barry K."/>
            <person name="Grigoriev I.V."/>
            <person name="Gunde-Cimerman N."/>
        </authorList>
    </citation>
    <scope>NUCLEOTIDE SEQUENCE [LARGE SCALE GENOMIC DNA]</scope>
    <source>
        <strain evidence="1 2">EXF-2481</strain>
    </source>
</reference>
<dbReference type="InParanoid" id="A0A074Y947"/>
<dbReference type="OMA" id="YQGSQAY"/>
<evidence type="ECO:0000313" key="1">
    <source>
        <dbReference type="EMBL" id="KEQ92509.1"/>
    </source>
</evidence>
<evidence type="ECO:0000313" key="2">
    <source>
        <dbReference type="Proteomes" id="UP000030641"/>
    </source>
</evidence>
<keyword evidence="2" id="KW-1185">Reference proteome</keyword>
<gene>
    <name evidence="1" type="ORF">AUEXF2481DRAFT_32101</name>
</gene>
<dbReference type="NCBIfam" id="TIGR01643">
    <property type="entry name" value="YD_repeat_2x"/>
    <property type="match status" value="1"/>
</dbReference>
<accession>A0A074Y947</accession>
<dbReference type="Pfam" id="PF05593">
    <property type="entry name" value="RHS_repeat"/>
    <property type="match status" value="2"/>
</dbReference>